<evidence type="ECO:0000313" key="17">
    <source>
        <dbReference type="EMBL" id="BBM38511.1"/>
    </source>
</evidence>
<dbReference type="UniPathway" id="UPA00591">
    <property type="reaction ID" value="UER00648"/>
</dbReference>
<dbReference type="RefSeq" id="WP_006804281.1">
    <property type="nucleotide sequence ID" value="NZ_AP019823.1"/>
</dbReference>
<dbReference type="GO" id="GO:0004422">
    <property type="term" value="F:hypoxanthine phosphoribosyltransferase activity"/>
    <property type="evidence" value="ECO:0007669"/>
    <property type="project" value="InterPro"/>
</dbReference>
<evidence type="ECO:0000256" key="2">
    <source>
        <dbReference type="ARBA" id="ARBA00004496"/>
    </source>
</evidence>
<dbReference type="Gene3D" id="3.40.50.2020">
    <property type="match status" value="1"/>
</dbReference>
<keyword evidence="10 15" id="KW-0660">Purine salvage</keyword>
<evidence type="ECO:0000256" key="1">
    <source>
        <dbReference type="ARBA" id="ARBA00001946"/>
    </source>
</evidence>
<dbReference type="GO" id="GO:0005829">
    <property type="term" value="C:cytosol"/>
    <property type="evidence" value="ECO:0007669"/>
    <property type="project" value="TreeGrafter"/>
</dbReference>
<comment type="similarity">
    <text evidence="4 15">Belongs to the purine/pyrimidine phosphoribosyltransferase family.</text>
</comment>
<dbReference type="CDD" id="cd06223">
    <property type="entry name" value="PRTases_typeI"/>
    <property type="match status" value="1"/>
</dbReference>
<evidence type="ECO:0000256" key="12">
    <source>
        <dbReference type="ARBA" id="ARBA00022842"/>
    </source>
</evidence>
<feature type="domain" description="Phosphoribosyltransferase" evidence="16">
    <location>
        <begin position="17"/>
        <end position="165"/>
    </location>
</feature>
<keyword evidence="18" id="KW-1185">Reference proteome</keyword>
<comment type="cofactor">
    <cofactor evidence="1 15">
        <name>Mg(2+)</name>
        <dbReference type="ChEBI" id="CHEBI:18420"/>
    </cofactor>
</comment>
<evidence type="ECO:0000256" key="14">
    <source>
        <dbReference type="ARBA" id="ARBA00049402"/>
    </source>
</evidence>
<dbReference type="GO" id="GO:0000166">
    <property type="term" value="F:nucleotide binding"/>
    <property type="evidence" value="ECO:0007669"/>
    <property type="project" value="UniProtKB-KW"/>
</dbReference>
<comment type="catalytic activity">
    <reaction evidence="13">
        <text>GMP + diphosphate = guanine + 5-phospho-alpha-D-ribose 1-diphosphate</text>
        <dbReference type="Rhea" id="RHEA:25424"/>
        <dbReference type="ChEBI" id="CHEBI:16235"/>
        <dbReference type="ChEBI" id="CHEBI:33019"/>
        <dbReference type="ChEBI" id="CHEBI:58017"/>
        <dbReference type="ChEBI" id="CHEBI:58115"/>
        <dbReference type="EC" id="2.4.2.8"/>
    </reaction>
    <physiologicalReaction direction="right-to-left" evidence="13">
        <dbReference type="Rhea" id="RHEA:25426"/>
    </physiologicalReaction>
</comment>
<dbReference type="FunFam" id="3.40.50.2020:FF:000006">
    <property type="entry name" value="Hypoxanthine phosphoribosyltransferase"/>
    <property type="match status" value="1"/>
</dbReference>
<dbReference type="EMBL" id="AP019823">
    <property type="protein sequence ID" value="BBM38511.1"/>
    <property type="molecule type" value="Genomic_DNA"/>
</dbReference>
<comment type="pathway">
    <text evidence="3 15">Purine metabolism; IMP biosynthesis via salvage pathway; IMP from hypoxanthine: step 1/1.</text>
</comment>
<keyword evidence="7 15" id="KW-0328">Glycosyltransferase</keyword>
<evidence type="ECO:0000313" key="18">
    <source>
        <dbReference type="Proteomes" id="UP000321892"/>
    </source>
</evidence>
<dbReference type="InterPro" id="IPR050408">
    <property type="entry name" value="HGPRT"/>
</dbReference>
<organism evidence="17 18">
    <name type="scientific">Leptotrichia hofstadii</name>
    <dbReference type="NCBI Taxonomy" id="157688"/>
    <lineage>
        <taxon>Bacteria</taxon>
        <taxon>Fusobacteriati</taxon>
        <taxon>Fusobacteriota</taxon>
        <taxon>Fusobacteriia</taxon>
        <taxon>Fusobacteriales</taxon>
        <taxon>Leptotrichiaceae</taxon>
        <taxon>Leptotrichia</taxon>
    </lineage>
</organism>
<evidence type="ECO:0000256" key="8">
    <source>
        <dbReference type="ARBA" id="ARBA00022679"/>
    </source>
</evidence>
<dbReference type="OrthoDB" id="9802824at2"/>
<dbReference type="InterPro" id="IPR000836">
    <property type="entry name" value="PRTase_dom"/>
</dbReference>
<gene>
    <name evidence="17" type="ORF">JCM16775_1220</name>
</gene>
<evidence type="ECO:0000259" key="16">
    <source>
        <dbReference type="Pfam" id="PF00156"/>
    </source>
</evidence>
<dbReference type="InterPro" id="IPR005904">
    <property type="entry name" value="Hxn_phspho_trans"/>
</dbReference>
<keyword evidence="11 15" id="KW-0547">Nucleotide-binding</keyword>
<sequence>MTKDVEFGIKEQLITKEEIQKRLRELGEQITEDFKNENEPLIVVGLLRGSIVFMADLIREIRLPLEIDFIEASSYGEGTQTSREVKILKDLRSTISGKNVLVVEDIIDSGFTLKKILQLLGSRNPKKVSLCTLLDKPERREVEIDVQYIGFEIPNEFVVGYGLDFDEIYRNLEYVGIAEPSVFE</sequence>
<keyword evidence="9 15" id="KW-0479">Metal-binding</keyword>
<dbReference type="EC" id="2.4.2.8" evidence="5 15"/>
<evidence type="ECO:0000256" key="5">
    <source>
        <dbReference type="ARBA" id="ARBA00011895"/>
    </source>
</evidence>
<reference evidence="17 18" key="1">
    <citation type="submission" date="2019-07" db="EMBL/GenBank/DDBJ databases">
        <title>Complete Genome Sequence of Leptotrichia hofstadii Strain JCM16775.</title>
        <authorList>
            <person name="Watanabe S."/>
            <person name="Cui L."/>
        </authorList>
    </citation>
    <scope>NUCLEOTIDE SEQUENCE [LARGE SCALE GENOMIC DNA]</scope>
    <source>
        <strain evidence="17 18">JCM16775</strain>
    </source>
</reference>
<dbReference type="GO" id="GO:0032264">
    <property type="term" value="P:IMP salvage"/>
    <property type="evidence" value="ECO:0007669"/>
    <property type="project" value="UniProtKB-UniPathway"/>
</dbReference>
<dbReference type="GO" id="GO:0006178">
    <property type="term" value="P:guanine salvage"/>
    <property type="evidence" value="ECO:0007669"/>
    <property type="project" value="TreeGrafter"/>
</dbReference>
<accession>A0A510JJH5</accession>
<evidence type="ECO:0000256" key="9">
    <source>
        <dbReference type="ARBA" id="ARBA00022723"/>
    </source>
</evidence>
<dbReference type="SUPFAM" id="SSF53271">
    <property type="entry name" value="PRTase-like"/>
    <property type="match status" value="1"/>
</dbReference>
<dbReference type="KEGG" id="lhf:JCM16775_1220"/>
<dbReference type="PANTHER" id="PTHR43340:SF1">
    <property type="entry name" value="HYPOXANTHINE PHOSPHORIBOSYLTRANSFERASE"/>
    <property type="match status" value="1"/>
</dbReference>
<dbReference type="InterPro" id="IPR029057">
    <property type="entry name" value="PRTase-like"/>
</dbReference>
<evidence type="ECO:0000256" key="7">
    <source>
        <dbReference type="ARBA" id="ARBA00022676"/>
    </source>
</evidence>
<dbReference type="PANTHER" id="PTHR43340">
    <property type="entry name" value="HYPOXANTHINE-GUANINE PHOSPHORIBOSYLTRANSFERASE"/>
    <property type="match status" value="1"/>
</dbReference>
<dbReference type="AlphaFoldDB" id="A0A510JJH5"/>
<keyword evidence="12 15" id="KW-0460">Magnesium</keyword>
<dbReference type="Pfam" id="PF00156">
    <property type="entry name" value="Pribosyltran"/>
    <property type="match status" value="1"/>
</dbReference>
<evidence type="ECO:0000256" key="15">
    <source>
        <dbReference type="RuleBase" id="RU364099"/>
    </source>
</evidence>
<dbReference type="GO" id="GO:0006166">
    <property type="term" value="P:purine ribonucleoside salvage"/>
    <property type="evidence" value="ECO:0007669"/>
    <property type="project" value="UniProtKB-KW"/>
</dbReference>
<evidence type="ECO:0000256" key="4">
    <source>
        <dbReference type="ARBA" id="ARBA00008391"/>
    </source>
</evidence>
<dbReference type="Proteomes" id="UP000321892">
    <property type="component" value="Chromosome"/>
</dbReference>
<evidence type="ECO:0000256" key="6">
    <source>
        <dbReference type="ARBA" id="ARBA00022490"/>
    </source>
</evidence>
<dbReference type="GO" id="GO:0052657">
    <property type="term" value="F:guanine phosphoribosyltransferase activity"/>
    <property type="evidence" value="ECO:0007669"/>
    <property type="project" value="UniProtKB-ARBA"/>
</dbReference>
<keyword evidence="8 15" id="KW-0808">Transferase</keyword>
<comment type="subcellular location">
    <subcellularLocation>
        <location evidence="2 15">Cytoplasm</location>
    </subcellularLocation>
</comment>
<dbReference type="GO" id="GO:0000287">
    <property type="term" value="F:magnesium ion binding"/>
    <property type="evidence" value="ECO:0007669"/>
    <property type="project" value="TreeGrafter"/>
</dbReference>
<evidence type="ECO:0000256" key="13">
    <source>
        <dbReference type="ARBA" id="ARBA00048811"/>
    </source>
</evidence>
<evidence type="ECO:0000256" key="3">
    <source>
        <dbReference type="ARBA" id="ARBA00004669"/>
    </source>
</evidence>
<protein>
    <recommendedName>
        <fullName evidence="5 15">Hypoxanthine phosphoribosyltransferase</fullName>
        <ecNumber evidence="5 15">2.4.2.8</ecNumber>
    </recommendedName>
</protein>
<dbReference type="GO" id="GO:0032263">
    <property type="term" value="P:GMP salvage"/>
    <property type="evidence" value="ECO:0007669"/>
    <property type="project" value="TreeGrafter"/>
</dbReference>
<evidence type="ECO:0000256" key="11">
    <source>
        <dbReference type="ARBA" id="ARBA00022741"/>
    </source>
</evidence>
<dbReference type="NCBIfam" id="TIGR01203">
    <property type="entry name" value="HGPRTase"/>
    <property type="match status" value="1"/>
</dbReference>
<name>A0A510JJH5_9FUSO</name>
<dbReference type="GO" id="GO:0046100">
    <property type="term" value="P:hypoxanthine metabolic process"/>
    <property type="evidence" value="ECO:0007669"/>
    <property type="project" value="TreeGrafter"/>
</dbReference>
<keyword evidence="6 15" id="KW-0963">Cytoplasm</keyword>
<evidence type="ECO:0000256" key="10">
    <source>
        <dbReference type="ARBA" id="ARBA00022726"/>
    </source>
</evidence>
<comment type="catalytic activity">
    <reaction evidence="14">
        <text>IMP + diphosphate = hypoxanthine + 5-phospho-alpha-D-ribose 1-diphosphate</text>
        <dbReference type="Rhea" id="RHEA:17973"/>
        <dbReference type="ChEBI" id="CHEBI:17368"/>
        <dbReference type="ChEBI" id="CHEBI:33019"/>
        <dbReference type="ChEBI" id="CHEBI:58017"/>
        <dbReference type="ChEBI" id="CHEBI:58053"/>
        <dbReference type="EC" id="2.4.2.8"/>
    </reaction>
    <physiologicalReaction direction="right-to-left" evidence="14">
        <dbReference type="Rhea" id="RHEA:17975"/>
    </physiologicalReaction>
</comment>
<proteinExistence type="inferred from homology"/>